<gene>
    <name evidence="1" type="ORF">P4R38_19590</name>
</gene>
<reference evidence="1 2" key="1">
    <citation type="submission" date="2023-03" db="EMBL/GenBank/DDBJ databases">
        <title>YIM 133296 draft genome.</title>
        <authorList>
            <person name="Xiong L."/>
        </authorList>
    </citation>
    <scope>NUCLEOTIDE SEQUENCE [LARGE SCALE GENOMIC DNA]</scope>
    <source>
        <strain evidence="1 2">YIM 133296</strain>
    </source>
</reference>
<dbReference type="EMBL" id="JAROAV010000057">
    <property type="protein sequence ID" value="MDF8266459.1"/>
    <property type="molecule type" value="Genomic_DNA"/>
</dbReference>
<protein>
    <recommendedName>
        <fullName evidence="3">DUF4209 domain-containing protein</fullName>
    </recommendedName>
</protein>
<dbReference type="Proteomes" id="UP001528912">
    <property type="component" value="Unassembled WGS sequence"/>
</dbReference>
<comment type="caution">
    <text evidence="1">The sequence shown here is derived from an EMBL/GenBank/DDBJ whole genome shotgun (WGS) entry which is preliminary data.</text>
</comment>
<evidence type="ECO:0000313" key="1">
    <source>
        <dbReference type="EMBL" id="MDF8266459.1"/>
    </source>
</evidence>
<keyword evidence="2" id="KW-1185">Reference proteome</keyword>
<name>A0ABT6CC41_9MICO</name>
<dbReference type="RefSeq" id="WP_277193666.1">
    <property type="nucleotide sequence ID" value="NZ_JAROAV010000057.1"/>
</dbReference>
<accession>A0ABT6CC41</accession>
<evidence type="ECO:0000313" key="2">
    <source>
        <dbReference type="Proteomes" id="UP001528912"/>
    </source>
</evidence>
<evidence type="ECO:0008006" key="3">
    <source>
        <dbReference type="Google" id="ProtNLM"/>
    </source>
</evidence>
<organism evidence="1 2">
    <name type="scientific">Luteipulveratus flavus</name>
    <dbReference type="NCBI Taxonomy" id="3031728"/>
    <lineage>
        <taxon>Bacteria</taxon>
        <taxon>Bacillati</taxon>
        <taxon>Actinomycetota</taxon>
        <taxon>Actinomycetes</taxon>
        <taxon>Micrococcales</taxon>
        <taxon>Dermacoccaceae</taxon>
        <taxon>Luteipulveratus</taxon>
    </lineage>
</organism>
<proteinExistence type="predicted"/>
<sequence length="397" mass="45067">MFSPDQPARGYALTWPRELFRAELQALLARSDETELGNRLELLFEEAFHGPHPQEDARYAADQTARDFLASPTSNEARNLATCVLEHLDTLPMYARKRYFRERQAGPAPELLFSPYHRISNDPLVVAQLEWGAMVAGLDATGYLDRFGGDQCVDGQGYQEHNATLQRLITRESSLDIAWPPMLVGGDPATGVPQDDFLTLVEVVHDLVARPQRRWTHDYEEHYDYADFDEHSGQAVYRWKVNELLARHLPAYRIAEEGEDVGLVVAAVADPRADLLKQVREDVPDAPANLGPIDHAIALFRSRDVTIEDKRSACKDLADVLEHRRSLLRDELLTKDEGLLFQLANGYRIRHHRAQNERGDYAEEFLDWIFWNFLSAVELSNRLLTRAPATPEASSDG</sequence>